<dbReference type="InterPro" id="IPR038696">
    <property type="entry name" value="IalB_sf"/>
</dbReference>
<evidence type="ECO:0000313" key="4">
    <source>
        <dbReference type="Proteomes" id="UP000318801"/>
    </source>
</evidence>
<name>A0A506UIP3_9HYPH</name>
<sequence>MLSRASKMKHVALCVFAIAGLAATGASAQEQQAAPAPAAAQGGAPAQGWFKTCNPAGDVNVCVVQNIARADNGQILTAVGLITATGAQNQRILEVTVPTFRTIPAGISMQIDTNKPVTLPYAICTSDKCVAHAQLTDDLVNAMKRGGKVTFTSVNFRQQPNPVEISLSGFTAANDGDPVSQPDLVESQRNLDESVKKMADDRRKKIEQAQQSATGSAAPAANGN</sequence>
<protein>
    <submittedName>
        <fullName evidence="3">Invasion associated locus B family protein</fullName>
    </submittedName>
</protein>
<reference evidence="3 4" key="1">
    <citation type="submission" date="2019-06" db="EMBL/GenBank/DDBJ databases">
        <authorList>
            <person name="Li M."/>
        </authorList>
    </citation>
    <scope>NUCLEOTIDE SEQUENCE [LARGE SCALE GENOMIC DNA]</scope>
    <source>
        <strain evidence="3 4">BGMRC2036</strain>
    </source>
</reference>
<dbReference type="OrthoDB" id="8017994at2"/>
<evidence type="ECO:0000313" key="3">
    <source>
        <dbReference type="EMBL" id="TPW33195.1"/>
    </source>
</evidence>
<gene>
    <name evidence="3" type="ORF">FJU08_01110</name>
</gene>
<feature type="signal peptide" evidence="2">
    <location>
        <begin position="1"/>
        <end position="28"/>
    </location>
</feature>
<dbReference type="InterPro" id="IPR010642">
    <property type="entry name" value="Invasion_prot_B"/>
</dbReference>
<keyword evidence="2" id="KW-0732">Signal</keyword>
<dbReference type="AlphaFoldDB" id="A0A506UIP3"/>
<evidence type="ECO:0000256" key="1">
    <source>
        <dbReference type="SAM" id="MobiDB-lite"/>
    </source>
</evidence>
<accession>A0A506UIP3</accession>
<dbReference type="EMBL" id="VHLG01000001">
    <property type="protein sequence ID" value="TPW33195.1"/>
    <property type="molecule type" value="Genomic_DNA"/>
</dbReference>
<dbReference type="Pfam" id="PF06776">
    <property type="entry name" value="IalB"/>
    <property type="match status" value="1"/>
</dbReference>
<feature type="chain" id="PRO_5021242941" evidence="2">
    <location>
        <begin position="29"/>
        <end position="224"/>
    </location>
</feature>
<evidence type="ECO:0000256" key="2">
    <source>
        <dbReference type="SAM" id="SignalP"/>
    </source>
</evidence>
<feature type="compositionally biased region" description="Basic and acidic residues" evidence="1">
    <location>
        <begin position="194"/>
        <end position="207"/>
    </location>
</feature>
<organism evidence="3 4">
    <name type="scientific">Martelella alba</name>
    <dbReference type="NCBI Taxonomy" id="2590451"/>
    <lineage>
        <taxon>Bacteria</taxon>
        <taxon>Pseudomonadati</taxon>
        <taxon>Pseudomonadota</taxon>
        <taxon>Alphaproteobacteria</taxon>
        <taxon>Hyphomicrobiales</taxon>
        <taxon>Aurantimonadaceae</taxon>
        <taxon>Martelella</taxon>
    </lineage>
</organism>
<comment type="caution">
    <text evidence="3">The sequence shown here is derived from an EMBL/GenBank/DDBJ whole genome shotgun (WGS) entry which is preliminary data.</text>
</comment>
<proteinExistence type="predicted"/>
<keyword evidence="4" id="KW-1185">Reference proteome</keyword>
<feature type="region of interest" description="Disordered" evidence="1">
    <location>
        <begin position="194"/>
        <end position="224"/>
    </location>
</feature>
<dbReference type="RefSeq" id="WP_141147131.1">
    <property type="nucleotide sequence ID" value="NZ_VHLG01000001.1"/>
</dbReference>
<dbReference type="Gene3D" id="2.60.40.1880">
    <property type="entry name" value="Invasion associated locus B (IalB) protein"/>
    <property type="match status" value="1"/>
</dbReference>
<dbReference type="Proteomes" id="UP000318801">
    <property type="component" value="Unassembled WGS sequence"/>
</dbReference>